<evidence type="ECO:0000256" key="2">
    <source>
        <dbReference type="ARBA" id="ARBA00022475"/>
    </source>
</evidence>
<proteinExistence type="predicted"/>
<feature type="transmembrane region" description="Helical" evidence="6">
    <location>
        <begin position="116"/>
        <end position="136"/>
    </location>
</feature>
<evidence type="ECO:0000313" key="9">
    <source>
        <dbReference type="Proteomes" id="UP000001784"/>
    </source>
</evidence>
<dbReference type="RefSeq" id="WP_011698359.1">
    <property type="nucleotide sequence ID" value="NC_008554.1"/>
</dbReference>
<keyword evidence="4 6" id="KW-1133">Transmembrane helix</keyword>
<reference evidence="8 9" key="1">
    <citation type="submission" date="2006-10" db="EMBL/GenBank/DDBJ databases">
        <title>Complete sequence of Syntrophobacter fumaroxidans MPOB.</title>
        <authorList>
            <consortium name="US DOE Joint Genome Institute"/>
            <person name="Copeland A."/>
            <person name="Lucas S."/>
            <person name="Lapidus A."/>
            <person name="Barry K."/>
            <person name="Detter J.C."/>
            <person name="Glavina del Rio T."/>
            <person name="Hammon N."/>
            <person name="Israni S."/>
            <person name="Pitluck S."/>
            <person name="Goltsman E.G."/>
            <person name="Martinez M."/>
            <person name="Schmutz J."/>
            <person name="Larimer F."/>
            <person name="Land M."/>
            <person name="Hauser L."/>
            <person name="Kyrpides N."/>
            <person name="Kim E."/>
            <person name="Boone D.R."/>
            <person name="Brockman F."/>
            <person name="Culley D."/>
            <person name="Ferry J."/>
            <person name="Gunsalus R."/>
            <person name="McInerney M.J."/>
            <person name="Morrison M."/>
            <person name="Plugge C."/>
            <person name="Rohlin L."/>
            <person name="Scholten J."/>
            <person name="Sieber J."/>
            <person name="Stams A.J.M."/>
            <person name="Worm P."/>
            <person name="Henstra A.M."/>
            <person name="Richardson P."/>
        </authorList>
    </citation>
    <scope>NUCLEOTIDE SEQUENCE [LARGE SCALE GENOMIC DNA]</scope>
    <source>
        <strain evidence="9">DSM 10017 / MPOB</strain>
    </source>
</reference>
<feature type="transmembrane region" description="Helical" evidence="6">
    <location>
        <begin position="92"/>
        <end position="110"/>
    </location>
</feature>
<accession>A0LID6</accession>
<dbReference type="InParanoid" id="A0LID6"/>
<feature type="transmembrane region" description="Helical" evidence="6">
    <location>
        <begin position="294"/>
        <end position="313"/>
    </location>
</feature>
<gene>
    <name evidence="8" type="ordered locus">Sfum_1499</name>
</gene>
<evidence type="ECO:0000256" key="1">
    <source>
        <dbReference type="ARBA" id="ARBA00004651"/>
    </source>
</evidence>
<feature type="domain" description="Type II secretion system protein GspF" evidence="7">
    <location>
        <begin position="154"/>
        <end position="279"/>
    </location>
</feature>
<dbReference type="STRING" id="335543.Sfum_1499"/>
<evidence type="ECO:0000313" key="8">
    <source>
        <dbReference type="EMBL" id="ABK17188.1"/>
    </source>
</evidence>
<evidence type="ECO:0000256" key="6">
    <source>
        <dbReference type="SAM" id="Phobius"/>
    </source>
</evidence>
<keyword evidence="9" id="KW-1185">Reference proteome</keyword>
<evidence type="ECO:0000256" key="4">
    <source>
        <dbReference type="ARBA" id="ARBA00022989"/>
    </source>
</evidence>
<evidence type="ECO:0000256" key="3">
    <source>
        <dbReference type="ARBA" id="ARBA00022692"/>
    </source>
</evidence>
<keyword evidence="5 6" id="KW-0472">Membrane</keyword>
<evidence type="ECO:0000256" key="5">
    <source>
        <dbReference type="ARBA" id="ARBA00023136"/>
    </source>
</evidence>
<keyword evidence="3 6" id="KW-0812">Transmembrane</keyword>
<dbReference type="HOGENOM" id="CLU_064305_0_1_7"/>
<dbReference type="AlphaFoldDB" id="A0LID6"/>
<keyword evidence="2" id="KW-1003">Cell membrane</keyword>
<sequence>MDAMFTVVLFVLFLLILETLRYALSAIRNPEAVKVRERLKSMPAYVDEAPAPDIVRREHLSDIPWLNRLLLTIPGVRRFNLLVRQANTGHPAGFYLLLALVLAAVGYLIGTSLLKIPYSGLLCAVLLFFVPVLILMSRRKQRMEKFQRQLPEALDLVSRALKAGHAFSGGMKMVADEMDDPIGPEFDKTLDEINFGVSVADALKNLAARVACPDLSYFVVAVLIQRESGGNLADLIASITHLIRERFKLYGRIRVLSAEGRASAIILIAIPIFVAAALLVVSRSYITTLADDRIGRVLIGIAVCMMIFGVVVMRKMIRIDV</sequence>
<dbReference type="PANTHER" id="PTHR35007">
    <property type="entry name" value="INTEGRAL MEMBRANE PROTEIN-RELATED"/>
    <property type="match status" value="1"/>
</dbReference>
<organism evidence="8 9">
    <name type="scientific">Syntrophobacter fumaroxidans (strain DSM 10017 / MPOB)</name>
    <dbReference type="NCBI Taxonomy" id="335543"/>
    <lineage>
        <taxon>Bacteria</taxon>
        <taxon>Pseudomonadati</taxon>
        <taxon>Thermodesulfobacteriota</taxon>
        <taxon>Syntrophobacteria</taxon>
        <taxon>Syntrophobacterales</taxon>
        <taxon>Syntrophobacteraceae</taxon>
        <taxon>Syntrophobacter</taxon>
    </lineage>
</organism>
<name>A0LID6_SYNFM</name>
<dbReference type="Proteomes" id="UP000001784">
    <property type="component" value="Chromosome"/>
</dbReference>
<dbReference type="PANTHER" id="PTHR35007:SF1">
    <property type="entry name" value="PILUS ASSEMBLY PROTEIN"/>
    <property type="match status" value="1"/>
</dbReference>
<evidence type="ECO:0000259" key="7">
    <source>
        <dbReference type="Pfam" id="PF00482"/>
    </source>
</evidence>
<dbReference type="eggNOG" id="COG4965">
    <property type="taxonomic scope" value="Bacteria"/>
</dbReference>
<protein>
    <submittedName>
        <fullName evidence="8">Type II secretion system protein</fullName>
    </submittedName>
</protein>
<dbReference type="Pfam" id="PF00482">
    <property type="entry name" value="T2SSF"/>
    <property type="match status" value="1"/>
</dbReference>
<feature type="transmembrane region" description="Helical" evidence="6">
    <location>
        <begin position="262"/>
        <end position="282"/>
    </location>
</feature>
<dbReference type="KEGG" id="sfu:Sfum_1499"/>
<comment type="subcellular location">
    <subcellularLocation>
        <location evidence="1">Cell membrane</location>
        <topology evidence="1">Multi-pass membrane protein</topology>
    </subcellularLocation>
</comment>
<dbReference type="OrthoDB" id="597333at2"/>
<dbReference type="GO" id="GO:0005886">
    <property type="term" value="C:plasma membrane"/>
    <property type="evidence" value="ECO:0007669"/>
    <property type="project" value="UniProtKB-SubCell"/>
</dbReference>
<dbReference type="EMBL" id="CP000478">
    <property type="protein sequence ID" value="ABK17188.1"/>
    <property type="molecule type" value="Genomic_DNA"/>
</dbReference>
<dbReference type="InterPro" id="IPR018076">
    <property type="entry name" value="T2SS_GspF_dom"/>
</dbReference>